<name>A0A9X6RNS3_HYPEX</name>
<gene>
    <name evidence="3" type="ORF">BV898_19266</name>
</gene>
<feature type="region of interest" description="Disordered" evidence="1">
    <location>
        <begin position="21"/>
        <end position="114"/>
    </location>
</feature>
<keyword evidence="4" id="KW-1185">Reference proteome</keyword>
<dbReference type="Proteomes" id="UP000192578">
    <property type="component" value="Unassembled WGS sequence"/>
</dbReference>
<evidence type="ECO:0000256" key="2">
    <source>
        <dbReference type="SAM" id="SignalP"/>
    </source>
</evidence>
<comment type="caution">
    <text evidence="3">The sequence shown here is derived from an EMBL/GenBank/DDBJ whole genome shotgun (WGS) entry which is preliminary data.</text>
</comment>
<dbReference type="EMBL" id="MTYJ01000474">
    <property type="protein sequence ID" value="OWA54874.1"/>
    <property type="molecule type" value="Genomic_DNA"/>
</dbReference>
<evidence type="ECO:0000313" key="4">
    <source>
        <dbReference type="Proteomes" id="UP000192578"/>
    </source>
</evidence>
<protein>
    <submittedName>
        <fullName evidence="3">Uncharacterized protein</fullName>
    </submittedName>
</protein>
<organism evidence="3 4">
    <name type="scientific">Hypsibius exemplaris</name>
    <name type="common">Freshwater tardigrade</name>
    <dbReference type="NCBI Taxonomy" id="2072580"/>
    <lineage>
        <taxon>Eukaryota</taxon>
        <taxon>Metazoa</taxon>
        <taxon>Ecdysozoa</taxon>
        <taxon>Tardigrada</taxon>
        <taxon>Eutardigrada</taxon>
        <taxon>Parachela</taxon>
        <taxon>Hypsibioidea</taxon>
        <taxon>Hypsibiidae</taxon>
        <taxon>Hypsibius</taxon>
    </lineage>
</organism>
<proteinExistence type="predicted"/>
<dbReference type="AlphaFoldDB" id="A0A9X6RNS3"/>
<accession>A0A9X6RNS3</accession>
<feature type="chain" id="PRO_5040817989" evidence="2">
    <location>
        <begin position="20"/>
        <end position="182"/>
    </location>
</feature>
<evidence type="ECO:0000313" key="3">
    <source>
        <dbReference type="EMBL" id="OWA54874.1"/>
    </source>
</evidence>
<evidence type="ECO:0000256" key="1">
    <source>
        <dbReference type="SAM" id="MobiDB-lite"/>
    </source>
</evidence>
<feature type="signal peptide" evidence="2">
    <location>
        <begin position="1"/>
        <end position="19"/>
    </location>
</feature>
<reference evidence="4" key="1">
    <citation type="submission" date="2017-01" db="EMBL/GenBank/DDBJ databases">
        <title>Comparative genomics of anhydrobiosis in the tardigrade Hypsibius dujardini.</title>
        <authorList>
            <person name="Yoshida Y."/>
            <person name="Koutsovoulos G."/>
            <person name="Laetsch D."/>
            <person name="Stevens L."/>
            <person name="Kumar S."/>
            <person name="Horikawa D."/>
            <person name="Ishino K."/>
            <person name="Komine S."/>
            <person name="Tomita M."/>
            <person name="Blaxter M."/>
            <person name="Arakawa K."/>
        </authorList>
    </citation>
    <scope>NUCLEOTIDE SEQUENCE [LARGE SCALE GENOMIC DNA]</scope>
    <source>
        <strain evidence="4">Z151</strain>
    </source>
</reference>
<sequence>MSRVLSFLVVALISGVCLAQKEDQQPGSCTCRARPPPGPAKDEVGTVDDDDDEPPMMRDDEDAPPPRHPPPPHRPPHEREKSPQGATKLGERPCEKKREKKPIPHCLNNGTTVNMDRPELDTMLKASPTSEHFITNVHNIYACIFAVIISYHYVRSRLAVSRSLSVRVEMPAAATWLTPPKS</sequence>
<feature type="compositionally biased region" description="Acidic residues" evidence="1">
    <location>
        <begin position="45"/>
        <end position="63"/>
    </location>
</feature>
<keyword evidence="2" id="KW-0732">Signal</keyword>